<dbReference type="SUPFAM" id="SSF53098">
    <property type="entry name" value="Ribonuclease H-like"/>
    <property type="match status" value="1"/>
</dbReference>
<dbReference type="InterPro" id="IPR036397">
    <property type="entry name" value="RNaseH_sf"/>
</dbReference>
<protein>
    <submittedName>
        <fullName evidence="2">Integrase core domain protein</fullName>
    </submittedName>
</protein>
<evidence type="ECO:0000259" key="1">
    <source>
        <dbReference type="PROSITE" id="PS50994"/>
    </source>
</evidence>
<dbReference type="Pfam" id="PF13276">
    <property type="entry name" value="HTH_21"/>
    <property type="match status" value="1"/>
</dbReference>
<dbReference type="InterPro" id="IPR048020">
    <property type="entry name" value="Transpos_IS3"/>
</dbReference>
<proteinExistence type="predicted"/>
<dbReference type="GO" id="GO:0015074">
    <property type="term" value="P:DNA integration"/>
    <property type="evidence" value="ECO:0007669"/>
    <property type="project" value="InterPro"/>
</dbReference>
<organism evidence="2 3">
    <name type="scientific">Stieleria varia</name>
    <dbReference type="NCBI Taxonomy" id="2528005"/>
    <lineage>
        <taxon>Bacteria</taxon>
        <taxon>Pseudomonadati</taxon>
        <taxon>Planctomycetota</taxon>
        <taxon>Planctomycetia</taxon>
        <taxon>Pirellulales</taxon>
        <taxon>Pirellulaceae</taxon>
        <taxon>Stieleria</taxon>
    </lineage>
</organism>
<dbReference type="PROSITE" id="PS50994">
    <property type="entry name" value="INTEGRASE"/>
    <property type="match status" value="1"/>
</dbReference>
<reference evidence="2 3" key="1">
    <citation type="submission" date="2019-02" db="EMBL/GenBank/DDBJ databases">
        <title>Deep-cultivation of Planctomycetes and their phenomic and genomic characterization uncovers novel biology.</title>
        <authorList>
            <person name="Wiegand S."/>
            <person name="Jogler M."/>
            <person name="Boedeker C."/>
            <person name="Pinto D."/>
            <person name="Vollmers J."/>
            <person name="Rivas-Marin E."/>
            <person name="Kohn T."/>
            <person name="Peeters S.H."/>
            <person name="Heuer A."/>
            <person name="Rast P."/>
            <person name="Oberbeckmann S."/>
            <person name="Bunk B."/>
            <person name="Jeske O."/>
            <person name="Meyerdierks A."/>
            <person name="Storesund J.E."/>
            <person name="Kallscheuer N."/>
            <person name="Luecker S."/>
            <person name="Lage O.M."/>
            <person name="Pohl T."/>
            <person name="Merkel B.J."/>
            <person name="Hornburger P."/>
            <person name="Mueller R.-W."/>
            <person name="Bruemmer F."/>
            <person name="Labrenz M."/>
            <person name="Spormann A.M."/>
            <person name="Op Den Camp H."/>
            <person name="Overmann J."/>
            <person name="Amann R."/>
            <person name="Jetten M.S.M."/>
            <person name="Mascher T."/>
            <person name="Medema M.H."/>
            <person name="Devos D.P."/>
            <person name="Kaster A.-K."/>
            <person name="Ovreas L."/>
            <person name="Rohde M."/>
            <person name="Galperin M.Y."/>
            <person name="Jogler C."/>
        </authorList>
    </citation>
    <scope>NUCLEOTIDE SEQUENCE [LARGE SCALE GENOMIC DNA]</scope>
    <source>
        <strain evidence="2 3">Pla52n</strain>
    </source>
</reference>
<keyword evidence="3" id="KW-1185">Reference proteome</keyword>
<evidence type="ECO:0000313" key="2">
    <source>
        <dbReference type="EMBL" id="TWT88079.1"/>
    </source>
</evidence>
<evidence type="ECO:0000313" key="3">
    <source>
        <dbReference type="Proteomes" id="UP000320176"/>
    </source>
</evidence>
<dbReference type="Pfam" id="PF00665">
    <property type="entry name" value="rve"/>
    <property type="match status" value="1"/>
</dbReference>
<dbReference type="PANTHER" id="PTHR46889:SF4">
    <property type="entry name" value="TRANSPOSASE INSO FOR INSERTION SEQUENCE ELEMENT IS911B-RELATED"/>
    <property type="match status" value="1"/>
</dbReference>
<name>A0A5C5ZL08_9BACT</name>
<dbReference type="Gene3D" id="3.30.420.10">
    <property type="entry name" value="Ribonuclease H-like superfamily/Ribonuclease H"/>
    <property type="match status" value="1"/>
</dbReference>
<gene>
    <name evidence="2" type="ORF">Pla52n_69300</name>
</gene>
<dbReference type="InterPro" id="IPR025948">
    <property type="entry name" value="HTH-like_dom"/>
</dbReference>
<dbReference type="EMBL" id="SJPN01000028">
    <property type="protein sequence ID" value="TWT88079.1"/>
    <property type="molecule type" value="Genomic_DNA"/>
</dbReference>
<dbReference type="InterPro" id="IPR001584">
    <property type="entry name" value="Integrase_cat-core"/>
</dbReference>
<feature type="domain" description="Integrase catalytic" evidence="1">
    <location>
        <begin position="116"/>
        <end position="275"/>
    </location>
</feature>
<sequence>MTEARSWIDFENVDLSVREQCRLLGIQRSSIYYEPQSETEENLQFMRLMDEEHLKHPARGSRQIVDFLEDQGFVVNRKRVQRLMRKMGIEGIAPGRRSTLRNAGHRVYPYLLRGLSIERPNQVWCSDITYIPMRHGFMYLVAVLDWYSRHVLSWRLSNSMDADFCVEALEEALQIATPEIFNTDQGSQFTSREHTEKLKSHGVAISMDGKGRAIDNVMIERLWRTVKYEEVYLKEYVTGTDLYKGLSSYFDFYTRERKHSSLERQTPAEVYRSGRSKRLALSI</sequence>
<dbReference type="InterPro" id="IPR050900">
    <property type="entry name" value="Transposase_IS3/IS150/IS904"/>
</dbReference>
<dbReference type="GO" id="GO:0003676">
    <property type="term" value="F:nucleic acid binding"/>
    <property type="evidence" value="ECO:0007669"/>
    <property type="project" value="InterPro"/>
</dbReference>
<dbReference type="InterPro" id="IPR012337">
    <property type="entry name" value="RNaseH-like_sf"/>
</dbReference>
<dbReference type="PANTHER" id="PTHR46889">
    <property type="entry name" value="TRANSPOSASE INSF FOR INSERTION SEQUENCE IS3B-RELATED"/>
    <property type="match status" value="1"/>
</dbReference>
<accession>A0A5C5ZL08</accession>
<dbReference type="Proteomes" id="UP000320176">
    <property type="component" value="Unassembled WGS sequence"/>
</dbReference>
<comment type="caution">
    <text evidence="2">The sequence shown here is derived from an EMBL/GenBank/DDBJ whole genome shotgun (WGS) entry which is preliminary data.</text>
</comment>
<dbReference type="AlphaFoldDB" id="A0A5C5ZL08"/>
<dbReference type="NCBIfam" id="NF033516">
    <property type="entry name" value="transpos_IS3"/>
    <property type="match status" value="1"/>
</dbReference>